<dbReference type="Proteomes" id="UP000192796">
    <property type="component" value="Unassembled WGS sequence"/>
</dbReference>
<dbReference type="RefSeq" id="WP_081147260.1">
    <property type="nucleotide sequence ID" value="NZ_LVYD01000043.1"/>
</dbReference>
<proteinExistence type="predicted"/>
<dbReference type="AlphaFoldDB" id="A0A1V9G0D3"/>
<keyword evidence="3" id="KW-1185">Reference proteome</keyword>
<dbReference type="PANTHER" id="PTHR41709">
    <property type="entry name" value="KAIB-LIKE PROTEIN 1"/>
    <property type="match status" value="1"/>
</dbReference>
<reference evidence="2 3" key="1">
    <citation type="submission" date="2016-03" db="EMBL/GenBank/DDBJ databases">
        <title>Niastella vici sp. nov., isolated from farmland soil.</title>
        <authorList>
            <person name="Chen L."/>
            <person name="Wang D."/>
            <person name="Yang S."/>
            <person name="Wang G."/>
        </authorList>
    </citation>
    <scope>NUCLEOTIDE SEQUENCE [LARGE SCALE GENOMIC DNA]</scope>
    <source>
        <strain evidence="2 3">DJ57</strain>
    </source>
</reference>
<dbReference type="PANTHER" id="PTHR41709:SF2">
    <property type="entry name" value="CIRCADIAN CLOCK PROTEIN KAIB2"/>
    <property type="match status" value="1"/>
</dbReference>
<sequence length="106" mass="12266">MKKKRPETEAKKTDRPPTEYKLRLYITGASPNSARAIINIRNICESYLKDRYDLQVIDVYQDVELAQQEQLIALPLLIKKLPLPERKLIGDLSETEKVLKALEVNM</sequence>
<evidence type="ECO:0000313" key="3">
    <source>
        <dbReference type="Proteomes" id="UP000192796"/>
    </source>
</evidence>
<dbReference type="InterPro" id="IPR011649">
    <property type="entry name" value="KaiB_domain"/>
</dbReference>
<protein>
    <submittedName>
        <fullName evidence="2">Circadian clock protein KaiB</fullName>
    </submittedName>
</protein>
<dbReference type="InterPro" id="IPR039022">
    <property type="entry name" value="KaiB-like"/>
</dbReference>
<organism evidence="2 3">
    <name type="scientific">Niastella vici</name>
    <dbReference type="NCBI Taxonomy" id="1703345"/>
    <lineage>
        <taxon>Bacteria</taxon>
        <taxon>Pseudomonadati</taxon>
        <taxon>Bacteroidota</taxon>
        <taxon>Chitinophagia</taxon>
        <taxon>Chitinophagales</taxon>
        <taxon>Chitinophagaceae</taxon>
        <taxon>Niastella</taxon>
    </lineage>
</organism>
<gene>
    <name evidence="2" type="ORF">A3860_21975</name>
</gene>
<dbReference type="InterPro" id="IPR036249">
    <property type="entry name" value="Thioredoxin-like_sf"/>
</dbReference>
<accession>A0A1V9G0D3</accession>
<dbReference type="CDD" id="cd02978">
    <property type="entry name" value="KaiB_like"/>
    <property type="match status" value="1"/>
</dbReference>
<comment type="caution">
    <text evidence="2">The sequence shown here is derived from an EMBL/GenBank/DDBJ whole genome shotgun (WGS) entry which is preliminary data.</text>
</comment>
<dbReference type="SMART" id="SM01248">
    <property type="entry name" value="KaiB"/>
    <property type="match status" value="1"/>
</dbReference>
<dbReference type="Pfam" id="PF07689">
    <property type="entry name" value="KaiB"/>
    <property type="match status" value="1"/>
</dbReference>
<name>A0A1V9G0D3_9BACT</name>
<dbReference type="EMBL" id="LVYD01000043">
    <property type="protein sequence ID" value="OQP64079.1"/>
    <property type="molecule type" value="Genomic_DNA"/>
</dbReference>
<feature type="domain" description="KaiB" evidence="1">
    <location>
        <begin position="23"/>
        <end position="104"/>
    </location>
</feature>
<dbReference type="SUPFAM" id="SSF52833">
    <property type="entry name" value="Thioredoxin-like"/>
    <property type="match status" value="1"/>
</dbReference>
<dbReference type="Gene3D" id="3.40.30.10">
    <property type="entry name" value="Glutaredoxin"/>
    <property type="match status" value="1"/>
</dbReference>
<evidence type="ECO:0000313" key="2">
    <source>
        <dbReference type="EMBL" id="OQP64079.1"/>
    </source>
</evidence>
<dbReference type="GO" id="GO:0048511">
    <property type="term" value="P:rhythmic process"/>
    <property type="evidence" value="ECO:0007669"/>
    <property type="project" value="InterPro"/>
</dbReference>
<dbReference type="STRING" id="1703345.A3860_21975"/>
<evidence type="ECO:0000259" key="1">
    <source>
        <dbReference type="SMART" id="SM01248"/>
    </source>
</evidence>
<dbReference type="OrthoDB" id="5458519at2"/>